<dbReference type="EMBL" id="FLRE01000137">
    <property type="protein sequence ID" value="SBT38347.1"/>
    <property type="molecule type" value="Genomic_DNA"/>
</dbReference>
<evidence type="ECO:0000256" key="1">
    <source>
        <dbReference type="SAM" id="MobiDB-lite"/>
    </source>
</evidence>
<keyword evidence="2" id="KW-1133">Transmembrane helix</keyword>
<keyword evidence="4" id="KW-0012">Acyltransferase</keyword>
<sequence length="699" mass="79795">MSIVFFFVLLCNLFFFVFVLSFTPSIEDVANVFLRAPYKISFIKPEKKGEVFNVHEGDGNFSDTEKNKDASKETSKETSKKEVTVLDGEDQPQEGDLAATAAATATNAPAEETEAETETDTETEAQFAVQEEAEVREEVTPHGETAAHNGFESDNVEIGSSGEIDVREELVIGGGMQESQLEEEENLEERSRDQISKREKKYALFLSTKDSSKINDNIGNVVEEWEKTNIEMRKLTTYLFPGIGGSSLIAQYKNARIESCGKNILNSGPFRIWISLTRLFSITSNIYCTFDTLKLMYDGETNVYYNRPGVNINVENFGYLRGVEFLDYINSRPIGLTRYFHVIASHYISNGYVDGKSIMGAPYDWRYPLNQQNYNMVKSHIEYMYEKRNGVKVNLIGHSLGGIFINYFLTRIVDNEWKKKYLNAIIYMSTPFKGSVKTIRALLNGNRDFVSFKISNIIRLSLSEGMMKAIGNSVGSLFDLIPYEEYYDHDQIVILINMDTTPINEKHMQSLITMCGIYNKECYLNRTDVHLKVYTLSNWHELLPNDLKEKFYKYKPYRSRHFSMDHGSRLFITVGGMVLFPLTAWHLATAFITHGNRSIFTITATSEFCTTLSSPDTYTNCRRFHHDANKRRGILGNSAKLGNDKKVPPSPQRPAEWYNINGNTMNKFEKNGKYAGRNQQRKYRRKKCAQCTECILLGG</sequence>
<evidence type="ECO:0000313" key="5">
    <source>
        <dbReference type="Proteomes" id="UP000078550"/>
    </source>
</evidence>
<dbReference type="Pfam" id="PF02450">
    <property type="entry name" value="LCAT"/>
    <property type="match status" value="1"/>
</dbReference>
<keyword evidence="3" id="KW-0732">Signal</keyword>
<dbReference type="InterPro" id="IPR029058">
    <property type="entry name" value="AB_hydrolase_fold"/>
</dbReference>
<accession>A0A1A8Z3D5</accession>
<feature type="region of interest" description="Disordered" evidence="1">
    <location>
        <begin position="635"/>
        <end position="654"/>
    </location>
</feature>
<name>A0A1A8Z3D5_PLAOA</name>
<gene>
    <name evidence="4" type="ORF">POVWA2_035560</name>
</gene>
<protein>
    <submittedName>
        <fullName evidence="4">Phosphatidylcholine-sterol acyltransferase, putative (PL)</fullName>
    </submittedName>
</protein>
<feature type="compositionally biased region" description="Low complexity" evidence="1">
    <location>
        <begin position="98"/>
        <end position="110"/>
    </location>
</feature>
<dbReference type="SUPFAM" id="SSF53474">
    <property type="entry name" value="alpha/beta-Hydrolases"/>
    <property type="match status" value="1"/>
</dbReference>
<feature type="compositionally biased region" description="Basic and acidic residues" evidence="1">
    <location>
        <begin position="53"/>
        <end position="84"/>
    </location>
</feature>
<dbReference type="InterPro" id="IPR003386">
    <property type="entry name" value="LACT/PDAT_acylTrfase"/>
</dbReference>
<dbReference type="AlphaFoldDB" id="A0A1A8Z3D5"/>
<organism evidence="4 5">
    <name type="scientific">Plasmodium ovale wallikeri</name>
    <dbReference type="NCBI Taxonomy" id="864142"/>
    <lineage>
        <taxon>Eukaryota</taxon>
        <taxon>Sar</taxon>
        <taxon>Alveolata</taxon>
        <taxon>Apicomplexa</taxon>
        <taxon>Aconoidasida</taxon>
        <taxon>Haemosporida</taxon>
        <taxon>Plasmodiidae</taxon>
        <taxon>Plasmodium</taxon>
        <taxon>Plasmodium (Plasmodium)</taxon>
    </lineage>
</organism>
<feature type="compositionally biased region" description="Acidic residues" evidence="1">
    <location>
        <begin position="111"/>
        <end position="123"/>
    </location>
</feature>
<evidence type="ECO:0000256" key="2">
    <source>
        <dbReference type="SAM" id="Phobius"/>
    </source>
</evidence>
<evidence type="ECO:0000313" key="4">
    <source>
        <dbReference type="EMBL" id="SBT38347.1"/>
    </source>
</evidence>
<dbReference type="PANTHER" id="PTHR11440">
    <property type="entry name" value="LECITHIN-CHOLESTEROL ACYLTRANSFERASE-RELATED"/>
    <property type="match status" value="1"/>
</dbReference>
<evidence type="ECO:0000256" key="3">
    <source>
        <dbReference type="SAM" id="SignalP"/>
    </source>
</evidence>
<keyword evidence="4" id="KW-0808">Transferase</keyword>
<dbReference type="Gene3D" id="3.40.50.1820">
    <property type="entry name" value="alpha/beta hydrolase"/>
    <property type="match status" value="1"/>
</dbReference>
<dbReference type="GO" id="GO:0006629">
    <property type="term" value="P:lipid metabolic process"/>
    <property type="evidence" value="ECO:0007669"/>
    <property type="project" value="InterPro"/>
</dbReference>
<feature type="chain" id="PRO_5008382365" evidence="3">
    <location>
        <begin position="22"/>
        <end position="699"/>
    </location>
</feature>
<feature type="region of interest" description="Disordered" evidence="1">
    <location>
        <begin position="53"/>
        <end position="159"/>
    </location>
</feature>
<keyword evidence="2" id="KW-0472">Membrane</keyword>
<dbReference type="Proteomes" id="UP000078550">
    <property type="component" value="Unassembled WGS sequence"/>
</dbReference>
<reference evidence="5" key="1">
    <citation type="submission" date="2016-05" db="EMBL/GenBank/DDBJ databases">
        <authorList>
            <person name="Naeem Raeece"/>
        </authorList>
    </citation>
    <scope>NUCLEOTIDE SEQUENCE [LARGE SCALE GENOMIC DNA]</scope>
</reference>
<dbReference type="GO" id="GO:0008374">
    <property type="term" value="F:O-acyltransferase activity"/>
    <property type="evidence" value="ECO:0007669"/>
    <property type="project" value="InterPro"/>
</dbReference>
<feature type="transmembrane region" description="Helical" evidence="2">
    <location>
        <begin position="570"/>
        <end position="592"/>
    </location>
</feature>
<feature type="signal peptide" evidence="3">
    <location>
        <begin position="1"/>
        <end position="21"/>
    </location>
</feature>
<keyword evidence="2" id="KW-0812">Transmembrane</keyword>
<proteinExistence type="predicted"/>